<evidence type="ECO:0000259" key="3">
    <source>
        <dbReference type="Pfam" id="PF00171"/>
    </source>
</evidence>
<dbReference type="InterPro" id="IPR016163">
    <property type="entry name" value="Ald_DH_C"/>
</dbReference>
<feature type="domain" description="Aldehyde dehydrogenase" evidence="3">
    <location>
        <begin position="3"/>
        <end position="151"/>
    </location>
</feature>
<dbReference type="RefSeq" id="WP_080287756.1">
    <property type="nucleotide sequence ID" value="NZ_CP072522.1"/>
</dbReference>
<dbReference type="EMBL" id="CP072522">
    <property type="protein sequence ID" value="QTO24152.1"/>
    <property type="molecule type" value="Genomic_DNA"/>
</dbReference>
<accession>A0A8A8DHS5</accession>
<evidence type="ECO:0000256" key="2">
    <source>
        <dbReference type="SAM" id="MobiDB-lite"/>
    </source>
</evidence>
<evidence type="ECO:0000313" key="4">
    <source>
        <dbReference type="EMBL" id="QTO24152.1"/>
    </source>
</evidence>
<dbReference type="InterPro" id="IPR016161">
    <property type="entry name" value="Ald_DH/histidinol_DH"/>
</dbReference>
<dbReference type="AlphaFoldDB" id="A0A8A8DHS5"/>
<evidence type="ECO:0000313" key="5">
    <source>
        <dbReference type="Proteomes" id="UP000027834"/>
    </source>
</evidence>
<dbReference type="SUPFAM" id="SSF53720">
    <property type="entry name" value="ALDH-like"/>
    <property type="match status" value="1"/>
</dbReference>
<reference evidence="4" key="1">
    <citation type="submission" date="2014-04" db="EMBL/GenBank/DDBJ databases">
        <authorList>
            <person name="Ho Y.-N."/>
            <person name="Huang C.-C."/>
        </authorList>
    </citation>
    <scope>NUCLEOTIDE SEQUENCE</scope>
    <source>
        <strain evidence="4">869T2</strain>
    </source>
</reference>
<feature type="region of interest" description="Disordered" evidence="2">
    <location>
        <begin position="151"/>
        <end position="173"/>
    </location>
</feature>
<keyword evidence="5" id="KW-1185">Reference proteome</keyword>
<name>A0A8A8DHS5_9BURK</name>
<dbReference type="Proteomes" id="UP000027834">
    <property type="component" value="Chromosome 3"/>
</dbReference>
<proteinExistence type="predicted"/>
<dbReference type="GO" id="GO:0016620">
    <property type="term" value="F:oxidoreductase activity, acting on the aldehyde or oxo group of donors, NAD or NADP as acceptor"/>
    <property type="evidence" value="ECO:0007669"/>
    <property type="project" value="InterPro"/>
</dbReference>
<protein>
    <submittedName>
        <fullName evidence="4">Aldehyde dehydrogenase family protein</fullName>
    </submittedName>
</protein>
<evidence type="ECO:0000256" key="1">
    <source>
        <dbReference type="ARBA" id="ARBA00023002"/>
    </source>
</evidence>
<keyword evidence="1" id="KW-0560">Oxidoreductase</keyword>
<gene>
    <name evidence="4" type="ORF">DT99_035440</name>
</gene>
<sequence>MARDTRIGSGFNPASKRGPVQNKMQYESVLSVLSETRADPRAISVVGGNAADLPGYFIEPTIGTGLSEGSRLVDQETFGPVLPVLRFDDEDAAIAKVNAGAYGLRASVCSSDIGAAQIIAAKLIAGTVSINRHVGVDPLVSFGGTNEWGADGSSERAGCFPSQRPALYTPRSA</sequence>
<dbReference type="Gene3D" id="3.40.309.10">
    <property type="entry name" value="Aldehyde Dehydrogenase, Chain A, domain 2"/>
    <property type="match status" value="1"/>
</dbReference>
<dbReference type="InterPro" id="IPR016162">
    <property type="entry name" value="Ald_DH_N"/>
</dbReference>
<dbReference type="Gene3D" id="3.40.605.10">
    <property type="entry name" value="Aldehyde Dehydrogenase, Chain A, domain 1"/>
    <property type="match status" value="1"/>
</dbReference>
<dbReference type="PANTHER" id="PTHR11699">
    <property type="entry name" value="ALDEHYDE DEHYDROGENASE-RELATED"/>
    <property type="match status" value="1"/>
</dbReference>
<organism evidence="4 5">
    <name type="scientific">Burkholderia seminalis</name>
    <dbReference type="NCBI Taxonomy" id="488731"/>
    <lineage>
        <taxon>Bacteria</taxon>
        <taxon>Pseudomonadati</taxon>
        <taxon>Pseudomonadota</taxon>
        <taxon>Betaproteobacteria</taxon>
        <taxon>Burkholderiales</taxon>
        <taxon>Burkholderiaceae</taxon>
        <taxon>Burkholderia</taxon>
        <taxon>Burkholderia cepacia complex</taxon>
    </lineage>
</organism>
<reference evidence="4" key="2">
    <citation type="submission" date="2021-03" db="EMBL/GenBank/DDBJ databases">
        <title>Complete genome sequence of Burkholderia seminalis 869T2.</title>
        <authorList>
            <person name="Hung S.-H."/>
            <person name="Huang C.-T."/>
            <person name="Huang C.-C."/>
            <person name="Kuo C.-H."/>
        </authorList>
    </citation>
    <scope>NUCLEOTIDE SEQUENCE</scope>
    <source>
        <strain evidence="4">869T2</strain>
    </source>
</reference>
<dbReference type="Pfam" id="PF00171">
    <property type="entry name" value="Aldedh"/>
    <property type="match status" value="1"/>
</dbReference>
<dbReference type="InterPro" id="IPR015590">
    <property type="entry name" value="Aldehyde_DH_dom"/>
</dbReference>